<reference evidence="2" key="1">
    <citation type="submission" date="2023-01" db="EMBL/GenBank/DDBJ databases">
        <title>Genomic dissection of endemic carbapenem resistance: metallo-beta-lactamase gene dissemination through clonal, plasmid and integron transfer pathways.</title>
        <authorList>
            <person name="Macesic N."/>
        </authorList>
    </citation>
    <scope>NUCLEOTIDE SEQUENCE</scope>
    <source>
        <strain evidence="3">CPO382</strain>
        <strain evidence="2">CPO573</strain>
    </source>
</reference>
<feature type="domain" description="DUF4422" evidence="1">
    <location>
        <begin position="3"/>
        <end position="217"/>
    </location>
</feature>
<dbReference type="RefSeq" id="WP_047728105.1">
    <property type="nucleotide sequence ID" value="NZ_CP109739.1"/>
</dbReference>
<comment type="caution">
    <text evidence="2">The sequence shown here is derived from an EMBL/GenBank/DDBJ whole genome shotgun (WGS) entry which is preliminary data.</text>
</comment>
<organism evidence="2 4">
    <name type="scientific">Serratia nevei</name>
    <dbReference type="NCBI Taxonomy" id="2703794"/>
    <lineage>
        <taxon>Bacteria</taxon>
        <taxon>Pseudomonadati</taxon>
        <taxon>Pseudomonadota</taxon>
        <taxon>Gammaproteobacteria</taxon>
        <taxon>Enterobacterales</taxon>
        <taxon>Yersiniaceae</taxon>
        <taxon>Serratia</taxon>
    </lineage>
</organism>
<keyword evidence="5" id="KW-1185">Reference proteome</keyword>
<name>A0AAW6X2Q7_9GAMM</name>
<evidence type="ECO:0000313" key="5">
    <source>
        <dbReference type="Proteomes" id="UP001174748"/>
    </source>
</evidence>
<dbReference type="InterPro" id="IPR025536">
    <property type="entry name" value="DUF4422"/>
</dbReference>
<protein>
    <submittedName>
        <fullName evidence="2">DUF4422 domain-containing protein</fullName>
    </submittedName>
</protein>
<dbReference type="EMBL" id="JARTOI010000065">
    <property type="protein sequence ID" value="MDK5173548.1"/>
    <property type="molecule type" value="Genomic_DNA"/>
</dbReference>
<evidence type="ECO:0000313" key="4">
    <source>
        <dbReference type="Proteomes" id="UP001173597"/>
    </source>
</evidence>
<dbReference type="Pfam" id="PF14393">
    <property type="entry name" value="DUF4422"/>
    <property type="match status" value="1"/>
</dbReference>
<gene>
    <name evidence="2" type="ORF">P9854_06795</name>
    <name evidence="3" type="ORF">P9921_24195</name>
</gene>
<dbReference type="AlphaFoldDB" id="A0AAW6X2Q7"/>
<sequence length="249" mass="29124">MLIYVVTHKDYQFPTDNVYKPIKVGSGKLNSDILTDASGENISSLNPYFCELTALYWIWKNAREDVVGLVHYRRYFSSGSNSVQINGRGILSREEIDSVLSGFDLIVSKPRNYYIVKIKDHYIKAHGENDFELLRAEVEKNEPAYIESFDAVMKSKKISLYNMFISRKEIIDEYCEWLFGILFSLKDKIPYETYDTYQRRVFGFMSERLFNVWIRANAHRLKVKEMAVANIEGENVLKKGFGLIKRQYL</sequence>
<accession>A0AAW6X2Q7</accession>
<evidence type="ECO:0000259" key="1">
    <source>
        <dbReference type="Pfam" id="PF14393"/>
    </source>
</evidence>
<dbReference type="Proteomes" id="UP001174748">
    <property type="component" value="Unassembled WGS sequence"/>
</dbReference>
<proteinExistence type="predicted"/>
<dbReference type="EMBL" id="JARTLO010000004">
    <property type="protein sequence ID" value="MDK4765519.1"/>
    <property type="molecule type" value="Genomic_DNA"/>
</dbReference>
<dbReference type="Proteomes" id="UP001173597">
    <property type="component" value="Unassembled WGS sequence"/>
</dbReference>
<evidence type="ECO:0000313" key="2">
    <source>
        <dbReference type="EMBL" id="MDK4765519.1"/>
    </source>
</evidence>
<evidence type="ECO:0000313" key="3">
    <source>
        <dbReference type="EMBL" id="MDK5173548.1"/>
    </source>
</evidence>